<sequence length="230" mass="27941">MNKQVDELKQEIERNNIKIKKLEIKLQNEKKELKEKRILLNGVKIQYENYSKQEQKQTNNFVKIQEKLNKCQEEEYLKKVELQNDKYKISLIDYEVDQKAYQKAPFNQKQQFIEFRENDEIALNQLGELEKEKKKMKNTQKQQAQLKKKIEVTAPKLQKTERQLRHDQYQKIYYEQMLDDVKYIIEQKQIYISELESSISEYQKILQDLNSDLSIVMMNNLNFHNCSQKH</sequence>
<dbReference type="EMBL" id="CAJJDN010000027">
    <property type="protein sequence ID" value="CAD8070594.1"/>
    <property type="molecule type" value="Genomic_DNA"/>
</dbReference>
<keyword evidence="3" id="KW-1185">Reference proteome</keyword>
<accession>A0A8S1M5U4</accession>
<protein>
    <submittedName>
        <fullName evidence="2">Uncharacterized protein</fullName>
    </submittedName>
</protein>
<proteinExistence type="predicted"/>
<dbReference type="Proteomes" id="UP000692954">
    <property type="component" value="Unassembled WGS sequence"/>
</dbReference>
<dbReference type="AlphaFoldDB" id="A0A8S1M5U4"/>
<evidence type="ECO:0000256" key="1">
    <source>
        <dbReference type="SAM" id="Coils"/>
    </source>
</evidence>
<gene>
    <name evidence="2" type="ORF">PSON_ATCC_30995.1.T0270073</name>
</gene>
<dbReference type="OrthoDB" id="309481at2759"/>
<organism evidence="2 3">
    <name type="scientific">Paramecium sonneborni</name>
    <dbReference type="NCBI Taxonomy" id="65129"/>
    <lineage>
        <taxon>Eukaryota</taxon>
        <taxon>Sar</taxon>
        <taxon>Alveolata</taxon>
        <taxon>Ciliophora</taxon>
        <taxon>Intramacronucleata</taxon>
        <taxon>Oligohymenophorea</taxon>
        <taxon>Peniculida</taxon>
        <taxon>Parameciidae</taxon>
        <taxon>Paramecium</taxon>
    </lineage>
</organism>
<evidence type="ECO:0000313" key="2">
    <source>
        <dbReference type="EMBL" id="CAD8070594.1"/>
    </source>
</evidence>
<feature type="coiled-coil region" evidence="1">
    <location>
        <begin position="119"/>
        <end position="149"/>
    </location>
</feature>
<evidence type="ECO:0000313" key="3">
    <source>
        <dbReference type="Proteomes" id="UP000692954"/>
    </source>
</evidence>
<comment type="caution">
    <text evidence="2">The sequence shown here is derived from an EMBL/GenBank/DDBJ whole genome shotgun (WGS) entry which is preliminary data.</text>
</comment>
<reference evidence="2" key="1">
    <citation type="submission" date="2021-01" db="EMBL/GenBank/DDBJ databases">
        <authorList>
            <consortium name="Genoscope - CEA"/>
            <person name="William W."/>
        </authorList>
    </citation>
    <scope>NUCLEOTIDE SEQUENCE</scope>
</reference>
<name>A0A8S1M5U4_9CILI</name>
<feature type="coiled-coil region" evidence="1">
    <location>
        <begin position="5"/>
        <end position="46"/>
    </location>
</feature>
<keyword evidence="1" id="KW-0175">Coiled coil</keyword>